<accession>A0A9X3IX76</accession>
<feature type="region of interest" description="Disordered" evidence="1">
    <location>
        <begin position="231"/>
        <end position="278"/>
    </location>
</feature>
<protein>
    <submittedName>
        <fullName evidence="2">Uncharacterized protein</fullName>
    </submittedName>
</protein>
<reference evidence="2" key="1">
    <citation type="submission" date="2022-11" db="EMBL/GenBank/DDBJ databases">
        <title>Minimal conservation of predation-associated metabolite biosynthetic gene clusters underscores biosynthetic potential of Myxococcota including descriptions for ten novel species: Archangium lansinium sp. nov., Myxococcus landrumus sp. nov., Nannocystis bai.</title>
        <authorList>
            <person name="Ahearne A."/>
            <person name="Stevens C."/>
            <person name="Phillips K."/>
        </authorList>
    </citation>
    <scope>NUCLEOTIDE SEQUENCE</scope>
    <source>
        <strain evidence="2">Na p29</strain>
    </source>
</reference>
<comment type="caution">
    <text evidence="2">The sequence shown here is derived from an EMBL/GenBank/DDBJ whole genome shotgun (WGS) entry which is preliminary data.</text>
</comment>
<organism evidence="2 3">
    <name type="scientific">Nannocystis pusilla</name>
    <dbReference type="NCBI Taxonomy" id="889268"/>
    <lineage>
        <taxon>Bacteria</taxon>
        <taxon>Pseudomonadati</taxon>
        <taxon>Myxococcota</taxon>
        <taxon>Polyangia</taxon>
        <taxon>Nannocystales</taxon>
        <taxon>Nannocystaceae</taxon>
        <taxon>Nannocystis</taxon>
    </lineage>
</organism>
<gene>
    <name evidence="2" type="ORF">OV079_08010</name>
</gene>
<sequence length="278" mass="28209">MEQLVAGELEQVVDAALAVVVAVEVACVDAPRSRRPGLRLDAEDAAGQVFEAAARAHGGVDEEGVAVVGAGGPEALDLVDDAGETREDEVGEGLAPHGQAHVLARRGEVGDREEAGLDRGVEEGVEVGEIDLEVAGAPTLLAFWVGGQADRGPAGQQLDGDAERARVALGDEEQLRRVEVGVAGVVVGGADAEVVGVDGVVDDQPLPGAGGELEAILGELADLAGRRRRSRRSCGCCARTRGARTSPGSRPASRAGRSPRSRSAPGGRGRGAPPAAGR</sequence>
<dbReference type="Proteomes" id="UP001150924">
    <property type="component" value="Unassembled WGS sequence"/>
</dbReference>
<evidence type="ECO:0000256" key="1">
    <source>
        <dbReference type="SAM" id="MobiDB-lite"/>
    </source>
</evidence>
<feature type="compositionally biased region" description="Low complexity" evidence="1">
    <location>
        <begin position="238"/>
        <end position="278"/>
    </location>
</feature>
<evidence type="ECO:0000313" key="2">
    <source>
        <dbReference type="EMBL" id="MCY1005518.1"/>
    </source>
</evidence>
<dbReference type="EMBL" id="JAPNKE010000002">
    <property type="protein sequence ID" value="MCY1005518.1"/>
    <property type="molecule type" value="Genomic_DNA"/>
</dbReference>
<evidence type="ECO:0000313" key="3">
    <source>
        <dbReference type="Proteomes" id="UP001150924"/>
    </source>
</evidence>
<dbReference type="AlphaFoldDB" id="A0A9X3IX76"/>
<keyword evidence="3" id="KW-1185">Reference proteome</keyword>
<name>A0A9X3IX76_9BACT</name>
<proteinExistence type="predicted"/>